<dbReference type="RefSeq" id="XP_041292273.1">
    <property type="nucleotide sequence ID" value="XM_041441584.1"/>
</dbReference>
<dbReference type="OrthoDB" id="2661918at2759"/>
<dbReference type="AlphaFoldDB" id="A0A9P7JTV3"/>
<dbReference type="Proteomes" id="UP000823399">
    <property type="component" value="Unassembled WGS sequence"/>
</dbReference>
<accession>A0A9P7JTV3</accession>
<gene>
    <name evidence="1" type="ORF">F5147DRAFT_774285</name>
</gene>
<organism evidence="1 2">
    <name type="scientific">Suillus discolor</name>
    <dbReference type="NCBI Taxonomy" id="1912936"/>
    <lineage>
        <taxon>Eukaryota</taxon>
        <taxon>Fungi</taxon>
        <taxon>Dikarya</taxon>
        <taxon>Basidiomycota</taxon>
        <taxon>Agaricomycotina</taxon>
        <taxon>Agaricomycetes</taxon>
        <taxon>Agaricomycetidae</taxon>
        <taxon>Boletales</taxon>
        <taxon>Suillineae</taxon>
        <taxon>Suillaceae</taxon>
        <taxon>Suillus</taxon>
    </lineage>
</organism>
<reference evidence="1" key="1">
    <citation type="journal article" date="2020" name="New Phytol.">
        <title>Comparative genomics reveals dynamic genome evolution in host specialist ectomycorrhizal fungi.</title>
        <authorList>
            <person name="Lofgren L.A."/>
            <person name="Nguyen N.H."/>
            <person name="Vilgalys R."/>
            <person name="Ruytinx J."/>
            <person name="Liao H.L."/>
            <person name="Branco S."/>
            <person name="Kuo A."/>
            <person name="LaButti K."/>
            <person name="Lipzen A."/>
            <person name="Andreopoulos W."/>
            <person name="Pangilinan J."/>
            <person name="Riley R."/>
            <person name="Hundley H."/>
            <person name="Na H."/>
            <person name="Barry K."/>
            <person name="Grigoriev I.V."/>
            <person name="Stajich J.E."/>
            <person name="Kennedy P.G."/>
        </authorList>
    </citation>
    <scope>NUCLEOTIDE SEQUENCE</scope>
    <source>
        <strain evidence="1">FC423</strain>
    </source>
</reference>
<name>A0A9P7JTV3_9AGAM</name>
<keyword evidence="2" id="KW-1185">Reference proteome</keyword>
<protein>
    <submittedName>
        <fullName evidence="1">Uncharacterized protein</fullName>
    </submittedName>
</protein>
<evidence type="ECO:0000313" key="2">
    <source>
        <dbReference type="Proteomes" id="UP000823399"/>
    </source>
</evidence>
<dbReference type="GeneID" id="64703843"/>
<sequence>MAVPPSSRLSAPSPNATLRDDSYRLHSAWMPSFPEDDEESTTLITLRIAQEPGELTRHRAMLAIISQCLVDGVSEATWHGRTDSPPDWLTIWLNWCHTVMNVSPPAGGSANGYQLTWCLQPKMITPSVAELIDLFDAEGAFIFVERCDSEKPRFHVEKTSTIQGSGGHFPTRADAGALIAPDLLFDMPVMLADMARSLANDISVAIIYAYTEDLAARLVSEAMKLENAPFVSGRGHVMDLIMRNGTSTSGAGSGT</sequence>
<dbReference type="EMBL" id="JABBWM010000031">
    <property type="protein sequence ID" value="KAG2107459.1"/>
    <property type="molecule type" value="Genomic_DNA"/>
</dbReference>
<evidence type="ECO:0000313" key="1">
    <source>
        <dbReference type="EMBL" id="KAG2107459.1"/>
    </source>
</evidence>
<comment type="caution">
    <text evidence="1">The sequence shown here is derived from an EMBL/GenBank/DDBJ whole genome shotgun (WGS) entry which is preliminary data.</text>
</comment>
<proteinExistence type="predicted"/>